<dbReference type="GO" id="GO:0003713">
    <property type="term" value="F:transcription coactivator activity"/>
    <property type="evidence" value="ECO:0007669"/>
    <property type="project" value="TreeGrafter"/>
</dbReference>
<protein>
    <recommendedName>
        <fullName evidence="7">Transcriptional coactivator Hfi1/Transcriptional adapter 1</fullName>
    </recommendedName>
</protein>
<sequence>MGTGTVHIQPDTMHHTPLHRMDLTAIKQELADSLGPFHAPAYWSLLRSFLNGRCSKQSFDMATVDMLTGVQASLHNKLILAICYNLQAGVPPPTGPPDTDFVPKNSLAFAAPIEISVTSIANSLKRPAQEELLSPMEIKKRFTTAMIMSLSSQDRQRLIGLGIVKHKDEPVLPPSKKVLFPNGFPVGMHTCSSLGSNVTFECPDLQTVTHSNITTLGIDSIPRSCKDEGDLPLMDMLEQRLRFISGIQGLGDPPTPESAKLISFALDNYLKNLLQAILRALTPLRAMRTTTASDYAPTDPLVAASLQCKPNPKKRALITTKTSKSVVNGSDLVMTNNTSKSGDNAVQSMCTTTDWSASQLTDCHVKPSQCTLASTISSLEALEALHRPFGLDELRFVFDFLPQMETETLERIALEAL</sequence>
<evidence type="ECO:0000313" key="5">
    <source>
        <dbReference type="EMBL" id="OAJ36069.1"/>
    </source>
</evidence>
<dbReference type="AlphaFoldDB" id="A0A177W7M0"/>
<dbReference type="Pfam" id="PF12767">
    <property type="entry name" value="SAGA-Tad1"/>
    <property type="match status" value="1"/>
</dbReference>
<proteinExistence type="predicted"/>
<evidence type="ECO:0000256" key="2">
    <source>
        <dbReference type="ARBA" id="ARBA00023015"/>
    </source>
</evidence>
<dbReference type="OrthoDB" id="10264870at2759"/>
<keyword evidence="2" id="KW-0805">Transcription regulation</keyword>
<gene>
    <name evidence="5" type="ORF">BDEG_20282</name>
</gene>
<name>A0A177W7M0_BATDL</name>
<dbReference type="VEuPathDB" id="FungiDB:BDEG_20282"/>
<dbReference type="PANTHER" id="PTHR21277">
    <property type="entry name" value="TRANSCRIPTIONAL ADAPTER 1"/>
    <property type="match status" value="1"/>
</dbReference>
<dbReference type="PANTHER" id="PTHR21277:SF5">
    <property type="entry name" value="TRANSCRIPTIONAL ADAPTER 1"/>
    <property type="match status" value="1"/>
</dbReference>
<reference evidence="5 6" key="2">
    <citation type="submission" date="2016-05" db="EMBL/GenBank/DDBJ databases">
        <title>Lineage-specific infection strategies underlie the spectrum of fungal disease in amphibians.</title>
        <authorList>
            <person name="Cuomo C.A."/>
            <person name="Farrer R.A."/>
            <person name="James T."/>
            <person name="Longcore J."/>
            <person name="Birren B."/>
        </authorList>
    </citation>
    <scope>NUCLEOTIDE SEQUENCE [LARGE SCALE GENOMIC DNA]</scope>
    <source>
        <strain evidence="5 6">JEL423</strain>
    </source>
</reference>
<dbReference type="GO" id="GO:0000124">
    <property type="term" value="C:SAGA complex"/>
    <property type="evidence" value="ECO:0007669"/>
    <property type="project" value="TreeGrafter"/>
</dbReference>
<evidence type="ECO:0000313" key="6">
    <source>
        <dbReference type="Proteomes" id="UP000077115"/>
    </source>
</evidence>
<dbReference type="InterPro" id="IPR024738">
    <property type="entry name" value="Hfi1/Tada1"/>
</dbReference>
<evidence type="ECO:0000256" key="1">
    <source>
        <dbReference type="ARBA" id="ARBA00004123"/>
    </source>
</evidence>
<dbReference type="GO" id="GO:0005634">
    <property type="term" value="C:nucleus"/>
    <property type="evidence" value="ECO:0007669"/>
    <property type="project" value="UniProtKB-SubCell"/>
</dbReference>
<dbReference type="GO" id="GO:0006357">
    <property type="term" value="P:regulation of transcription by RNA polymerase II"/>
    <property type="evidence" value="ECO:0007669"/>
    <property type="project" value="TreeGrafter"/>
</dbReference>
<dbReference type="EMBL" id="DS022300">
    <property type="protein sequence ID" value="OAJ36069.1"/>
    <property type="molecule type" value="Genomic_DNA"/>
</dbReference>
<evidence type="ECO:0000256" key="3">
    <source>
        <dbReference type="ARBA" id="ARBA00023163"/>
    </source>
</evidence>
<evidence type="ECO:0008006" key="7">
    <source>
        <dbReference type="Google" id="ProtNLM"/>
    </source>
</evidence>
<keyword evidence="4" id="KW-0539">Nucleus</keyword>
<evidence type="ECO:0000256" key="4">
    <source>
        <dbReference type="ARBA" id="ARBA00023242"/>
    </source>
</evidence>
<dbReference type="Proteomes" id="UP000077115">
    <property type="component" value="Unassembled WGS sequence"/>
</dbReference>
<reference evidence="5 6" key="1">
    <citation type="submission" date="2006-10" db="EMBL/GenBank/DDBJ databases">
        <title>The Genome Sequence of Batrachochytrium dendrobatidis JEL423.</title>
        <authorList>
            <consortium name="The Broad Institute Genome Sequencing Platform"/>
            <person name="Birren B."/>
            <person name="Lander E."/>
            <person name="Galagan J."/>
            <person name="Cuomo C."/>
            <person name="Devon K."/>
            <person name="Jaffe D."/>
            <person name="Butler J."/>
            <person name="Alvarez P."/>
            <person name="Gnerre S."/>
            <person name="Grabherr M."/>
            <person name="Kleber M."/>
            <person name="Mauceli E."/>
            <person name="Brockman W."/>
            <person name="Young S."/>
            <person name="LaButti K."/>
            <person name="Sykes S."/>
            <person name="DeCaprio D."/>
            <person name="Crawford M."/>
            <person name="Koehrsen M."/>
            <person name="Engels R."/>
            <person name="Montgomery P."/>
            <person name="Pearson M."/>
            <person name="Howarth C."/>
            <person name="Larson L."/>
            <person name="White J."/>
            <person name="O'Leary S."/>
            <person name="Kodira C."/>
            <person name="Zeng Q."/>
            <person name="Yandava C."/>
            <person name="Alvarado L."/>
            <person name="Longcore J."/>
            <person name="James T."/>
        </authorList>
    </citation>
    <scope>NUCLEOTIDE SEQUENCE [LARGE SCALE GENOMIC DNA]</scope>
    <source>
        <strain evidence="5 6">JEL423</strain>
    </source>
</reference>
<comment type="subcellular location">
    <subcellularLocation>
        <location evidence="1">Nucleus</location>
    </subcellularLocation>
</comment>
<dbReference type="STRING" id="403673.A0A177W7M0"/>
<organism evidence="5 6">
    <name type="scientific">Batrachochytrium dendrobatidis (strain JEL423)</name>
    <dbReference type="NCBI Taxonomy" id="403673"/>
    <lineage>
        <taxon>Eukaryota</taxon>
        <taxon>Fungi</taxon>
        <taxon>Fungi incertae sedis</taxon>
        <taxon>Chytridiomycota</taxon>
        <taxon>Chytridiomycota incertae sedis</taxon>
        <taxon>Chytridiomycetes</taxon>
        <taxon>Rhizophydiales</taxon>
        <taxon>Rhizophydiales incertae sedis</taxon>
        <taxon>Batrachochytrium</taxon>
    </lineage>
</organism>
<accession>A0A177W7M0</accession>
<keyword evidence="3" id="KW-0804">Transcription</keyword>